<dbReference type="EMBL" id="GIDH01000087">
    <property type="protein sequence ID" value="NOV52030.1"/>
    <property type="molecule type" value="Transcribed_RNA"/>
</dbReference>
<evidence type="ECO:0000313" key="2">
    <source>
        <dbReference type="EMBL" id="NOV52030.1"/>
    </source>
</evidence>
<organism evidence="2">
    <name type="scientific">Amblyomma tuberculatum</name>
    <dbReference type="NCBI Taxonomy" id="48802"/>
    <lineage>
        <taxon>Eukaryota</taxon>
        <taxon>Metazoa</taxon>
        <taxon>Ecdysozoa</taxon>
        <taxon>Arthropoda</taxon>
        <taxon>Chelicerata</taxon>
        <taxon>Arachnida</taxon>
        <taxon>Acari</taxon>
        <taxon>Parasitiformes</taxon>
        <taxon>Ixodida</taxon>
        <taxon>Ixodoidea</taxon>
        <taxon>Ixodidae</taxon>
        <taxon>Amblyomminae</taxon>
        <taxon>Amblyomma</taxon>
    </lineage>
</organism>
<proteinExistence type="predicted"/>
<dbReference type="AlphaFoldDB" id="A0A6M2E287"/>
<sequence>MLIFYVIFASAVVTEALVGIWEHKSCLAFCRPRQSSAHSCKGGCVCHPMRYFPFVGGCLDPTLTAPFMFRPRLFGIRRG</sequence>
<feature type="chain" id="PRO_5027039807" evidence="1">
    <location>
        <begin position="17"/>
        <end position="79"/>
    </location>
</feature>
<keyword evidence="1" id="KW-0732">Signal</keyword>
<accession>A0A6M2E287</accession>
<name>A0A6M2E287_9ACAR</name>
<reference evidence="2" key="1">
    <citation type="submission" date="2019-12" db="EMBL/GenBank/DDBJ databases">
        <title>The sialotranscriptome of the gopher-tortoise tick, Amblyomma tuberculatum.</title>
        <authorList>
            <person name="Karim S."/>
            <person name="Andersen J."/>
            <person name="Kumar D."/>
            <person name="Adamson S."/>
            <person name="Ennen J."/>
            <person name="Qualis C.P."/>
            <person name="Ribeiro J.M.C."/>
        </authorList>
    </citation>
    <scope>NUCLEOTIDE SEQUENCE</scope>
    <source>
        <strain evidence="2">Removed</strain>
        <tissue evidence="2">Salivary glands</tissue>
    </source>
</reference>
<feature type="signal peptide" evidence="1">
    <location>
        <begin position="1"/>
        <end position="16"/>
    </location>
</feature>
<protein>
    <submittedName>
        <fullName evidence="2">Putative conserved secreted protein</fullName>
    </submittedName>
</protein>
<evidence type="ECO:0000256" key="1">
    <source>
        <dbReference type="SAM" id="SignalP"/>
    </source>
</evidence>